<protein>
    <submittedName>
        <fullName evidence="2">Uncharacterized protein</fullName>
    </submittedName>
</protein>
<reference evidence="2 3" key="1">
    <citation type="submission" date="2012-02" db="EMBL/GenBank/DDBJ databases">
        <title>Whole genome shotgun sequence of Gordonia terrae NBRC 100016.</title>
        <authorList>
            <person name="Takarada H."/>
            <person name="Hosoyama A."/>
            <person name="Tsuchikane K."/>
            <person name="Katsumata H."/>
            <person name="Yamazaki S."/>
            <person name="Fujita N."/>
        </authorList>
    </citation>
    <scope>NUCLEOTIDE SEQUENCE [LARGE SCALE GENOMIC DNA]</scope>
    <source>
        <strain evidence="2 3">NBRC 100016</strain>
    </source>
</reference>
<evidence type="ECO:0000313" key="2">
    <source>
        <dbReference type="EMBL" id="GAB42613.1"/>
    </source>
</evidence>
<evidence type="ECO:0000313" key="3">
    <source>
        <dbReference type="Proteomes" id="UP000004881"/>
    </source>
</evidence>
<name>A0ABQ0H9P9_9ACTN</name>
<dbReference type="Proteomes" id="UP000004881">
    <property type="component" value="Unassembled WGS sequence"/>
</dbReference>
<evidence type="ECO:0000256" key="1">
    <source>
        <dbReference type="SAM" id="MobiDB-lite"/>
    </source>
</evidence>
<sequence>MRVVTWGSYIRAAPAQTGVGRPAVQLSAVPASAEVDEDRGRPPRVVRTNHELNLPNEPLPRGPSLANVRAKTSGGAPESGVSA</sequence>
<feature type="region of interest" description="Disordered" evidence="1">
    <location>
        <begin position="30"/>
        <end position="83"/>
    </location>
</feature>
<dbReference type="EMBL" id="BAFD01000019">
    <property type="protein sequence ID" value="GAB42613.1"/>
    <property type="molecule type" value="Genomic_DNA"/>
</dbReference>
<organism evidence="2 3">
    <name type="scientific">Gordonia terrae NBRC 100016</name>
    <dbReference type="NCBI Taxonomy" id="1089454"/>
    <lineage>
        <taxon>Bacteria</taxon>
        <taxon>Bacillati</taxon>
        <taxon>Actinomycetota</taxon>
        <taxon>Actinomycetes</taxon>
        <taxon>Mycobacteriales</taxon>
        <taxon>Gordoniaceae</taxon>
        <taxon>Gordonia</taxon>
    </lineage>
</organism>
<keyword evidence="3" id="KW-1185">Reference proteome</keyword>
<comment type="caution">
    <text evidence="2">The sequence shown here is derived from an EMBL/GenBank/DDBJ whole genome shotgun (WGS) entry which is preliminary data.</text>
</comment>
<gene>
    <name evidence="2" type="ORF">GOTRE_019_00390</name>
</gene>
<proteinExistence type="predicted"/>
<accession>A0ABQ0H9P9</accession>